<evidence type="ECO:0000313" key="10">
    <source>
        <dbReference type="Proteomes" id="UP000268823"/>
    </source>
</evidence>
<dbReference type="GO" id="GO:0004788">
    <property type="term" value="F:thiamine diphosphokinase activity"/>
    <property type="evidence" value="ECO:0007669"/>
    <property type="project" value="UniProtKB-UniRule"/>
</dbReference>
<protein>
    <recommendedName>
        <fullName evidence="7">Thiamine pyrophosphokinase</fullName>
        <ecNumber evidence="7">2.7.6.2</ecNumber>
    </recommendedName>
</protein>
<dbReference type="InterPro" id="IPR006282">
    <property type="entry name" value="Thi_PPkinase"/>
</dbReference>
<dbReference type="GO" id="GO:0005524">
    <property type="term" value="F:ATP binding"/>
    <property type="evidence" value="ECO:0007669"/>
    <property type="project" value="UniProtKB-UniRule"/>
</dbReference>
<dbReference type="GO" id="GO:0009229">
    <property type="term" value="P:thiamine diphosphate biosynthetic process"/>
    <property type="evidence" value="ECO:0007669"/>
    <property type="project" value="UniProtKB-UniRule"/>
</dbReference>
<dbReference type="Gene3D" id="3.40.50.10240">
    <property type="entry name" value="Thiamin pyrophosphokinase, catalytic domain"/>
    <property type="match status" value="1"/>
</dbReference>
<dbReference type="SUPFAM" id="SSF63999">
    <property type="entry name" value="Thiamin pyrophosphokinase, catalytic domain"/>
    <property type="match status" value="1"/>
</dbReference>
<dbReference type="PANTHER" id="PTHR13622:SF8">
    <property type="entry name" value="THIAMIN PYROPHOSPHOKINASE 1"/>
    <property type="match status" value="1"/>
</dbReference>
<dbReference type="PIRSF" id="PIRSF031057">
    <property type="entry name" value="Thiamin_pyrophosphokinase"/>
    <property type="match status" value="1"/>
</dbReference>
<dbReference type="InterPro" id="IPR016966">
    <property type="entry name" value="Thiamin_pyrophosphokinase_euk"/>
</dbReference>
<dbReference type="InterPro" id="IPR007373">
    <property type="entry name" value="Thiamin_PyroPKinase_B1-bd"/>
</dbReference>
<evidence type="ECO:0000256" key="5">
    <source>
        <dbReference type="ARBA" id="ARBA00022777"/>
    </source>
</evidence>
<name>A0A3M7F4W7_HORWE</name>
<dbReference type="InterPro" id="IPR036371">
    <property type="entry name" value="TPK_B1-bd_sf"/>
</dbReference>
<dbReference type="OrthoDB" id="25149at2759"/>
<comment type="similarity">
    <text evidence="2 7">Belongs to the thiamine pyrophosphokinase family.</text>
</comment>
<dbReference type="PANTHER" id="PTHR13622">
    <property type="entry name" value="THIAMIN PYROPHOSPHOKINASE"/>
    <property type="match status" value="1"/>
</dbReference>
<evidence type="ECO:0000256" key="3">
    <source>
        <dbReference type="ARBA" id="ARBA00022679"/>
    </source>
</evidence>
<dbReference type="UniPathway" id="UPA00060">
    <property type="reaction ID" value="UER00597"/>
</dbReference>
<comment type="pathway">
    <text evidence="1 7">Cofactor biosynthesis; thiamine diphosphate biosynthesis; thiamine diphosphate from thiamine: step 1/1.</text>
</comment>
<dbReference type="Pfam" id="PF04263">
    <property type="entry name" value="TPK_catalytic"/>
    <property type="match status" value="1"/>
</dbReference>
<keyword evidence="6 7" id="KW-0067">ATP-binding</keyword>
<accession>A0A3M7F4W7</accession>
<evidence type="ECO:0000256" key="2">
    <source>
        <dbReference type="ARBA" id="ARBA00006785"/>
    </source>
</evidence>
<dbReference type="VEuPathDB" id="FungiDB:BTJ68_14129"/>
<dbReference type="InterPro" id="IPR036759">
    <property type="entry name" value="TPK_catalytic_sf"/>
</dbReference>
<comment type="catalytic activity">
    <reaction evidence="7">
        <text>thiamine + ATP = thiamine diphosphate + AMP + H(+)</text>
        <dbReference type="Rhea" id="RHEA:11576"/>
        <dbReference type="ChEBI" id="CHEBI:15378"/>
        <dbReference type="ChEBI" id="CHEBI:18385"/>
        <dbReference type="ChEBI" id="CHEBI:30616"/>
        <dbReference type="ChEBI" id="CHEBI:58937"/>
        <dbReference type="ChEBI" id="CHEBI:456215"/>
    </reaction>
</comment>
<feature type="domain" description="Thiamin pyrophosphokinase thiamin-binding" evidence="8">
    <location>
        <begin position="177"/>
        <end position="244"/>
    </location>
</feature>
<evidence type="ECO:0000256" key="7">
    <source>
        <dbReference type="PIRNR" id="PIRNR031057"/>
    </source>
</evidence>
<dbReference type="Pfam" id="PF04265">
    <property type="entry name" value="TPK_B1_binding"/>
    <property type="match status" value="1"/>
</dbReference>
<dbReference type="CDD" id="cd07995">
    <property type="entry name" value="TPK"/>
    <property type="match status" value="1"/>
</dbReference>
<keyword evidence="4 7" id="KW-0547">Nucleotide-binding</keyword>
<dbReference type="NCBIfam" id="TIGR01378">
    <property type="entry name" value="thi_PPkinase"/>
    <property type="match status" value="1"/>
</dbReference>
<dbReference type="GO" id="GO:0030975">
    <property type="term" value="F:thiamine binding"/>
    <property type="evidence" value="ECO:0007669"/>
    <property type="project" value="UniProtKB-UniRule"/>
</dbReference>
<dbReference type="InterPro" id="IPR007371">
    <property type="entry name" value="TPK_catalytic"/>
</dbReference>
<evidence type="ECO:0000256" key="4">
    <source>
        <dbReference type="ARBA" id="ARBA00022741"/>
    </source>
</evidence>
<dbReference type="GO" id="GO:0006772">
    <property type="term" value="P:thiamine metabolic process"/>
    <property type="evidence" value="ECO:0007669"/>
    <property type="project" value="InterPro"/>
</dbReference>
<sequence>MATESTHVQLHPAKYLQAKAEGSNGESGVALIILNSPITDHEGFRQLYRHASFRLCADGGANRLYDAFGTESNILPDLIHGDLDSLDATVRETYEKLGVQVSEDPDQYSTDFGKAITNVIEHLPEVGDILIHGSLGGRVDQGIGLLHELYREQKFRHPKVRFWLFTEASVSILLQSGKSLLQTPLGKGLIKRNIGILPLYGPANISTQGLEWDVDNWPTEMGGQVSTSNHIVADSVTIETDHDVLFTVEKAL</sequence>
<reference evidence="9 10" key="1">
    <citation type="journal article" date="2018" name="BMC Genomics">
        <title>Genomic evidence for intraspecific hybridization in a clonal and extremely halotolerant yeast.</title>
        <authorList>
            <person name="Gostincar C."/>
            <person name="Stajich J.E."/>
            <person name="Zupancic J."/>
            <person name="Zalar P."/>
            <person name="Gunde-Cimerman N."/>
        </authorList>
    </citation>
    <scope>NUCLEOTIDE SEQUENCE [LARGE SCALE GENOMIC DNA]</scope>
    <source>
        <strain evidence="9 10">EXF-2788</strain>
    </source>
</reference>
<gene>
    <name evidence="9" type="ORF">D0861_07355</name>
</gene>
<keyword evidence="3 7" id="KW-0808">Transferase</keyword>
<dbReference type="SUPFAM" id="SSF63862">
    <property type="entry name" value="Thiamin pyrophosphokinase, substrate-binding domain"/>
    <property type="match status" value="1"/>
</dbReference>
<evidence type="ECO:0000256" key="6">
    <source>
        <dbReference type="ARBA" id="ARBA00022840"/>
    </source>
</evidence>
<keyword evidence="5 7" id="KW-0418">Kinase</keyword>
<dbReference type="EC" id="2.7.6.2" evidence="7"/>
<dbReference type="AlphaFoldDB" id="A0A3M7F4W7"/>
<dbReference type="SMART" id="SM00983">
    <property type="entry name" value="TPK_B1_binding"/>
    <property type="match status" value="1"/>
</dbReference>
<organism evidence="9 10">
    <name type="scientific">Hortaea werneckii</name>
    <name type="common">Black yeast</name>
    <name type="synonym">Cladosporium werneckii</name>
    <dbReference type="NCBI Taxonomy" id="91943"/>
    <lineage>
        <taxon>Eukaryota</taxon>
        <taxon>Fungi</taxon>
        <taxon>Dikarya</taxon>
        <taxon>Ascomycota</taxon>
        <taxon>Pezizomycotina</taxon>
        <taxon>Dothideomycetes</taxon>
        <taxon>Dothideomycetidae</taxon>
        <taxon>Mycosphaerellales</taxon>
        <taxon>Teratosphaeriaceae</taxon>
        <taxon>Hortaea</taxon>
    </lineage>
</organism>
<evidence type="ECO:0000256" key="1">
    <source>
        <dbReference type="ARBA" id="ARBA00005078"/>
    </source>
</evidence>
<evidence type="ECO:0000313" key="9">
    <source>
        <dbReference type="EMBL" id="RMY83591.1"/>
    </source>
</evidence>
<dbReference type="Proteomes" id="UP000268823">
    <property type="component" value="Unassembled WGS sequence"/>
</dbReference>
<dbReference type="EMBL" id="QWIR01000177">
    <property type="protein sequence ID" value="RMY83591.1"/>
    <property type="molecule type" value="Genomic_DNA"/>
</dbReference>
<comment type="caution">
    <text evidence="9">The sequence shown here is derived from an EMBL/GenBank/DDBJ whole genome shotgun (WGS) entry which is preliminary data.</text>
</comment>
<proteinExistence type="inferred from homology"/>
<dbReference type="GO" id="GO:0016301">
    <property type="term" value="F:kinase activity"/>
    <property type="evidence" value="ECO:0007669"/>
    <property type="project" value="UniProtKB-UniRule"/>
</dbReference>
<evidence type="ECO:0000259" key="8">
    <source>
        <dbReference type="SMART" id="SM00983"/>
    </source>
</evidence>